<sequence length="218" mass="24127">MVIIEESESDLDELIPTEEIKSESEVGGKTGLSFSLPIIGSSSRDFLTLPDLEATKYILVLTTPMTLGRSTMLEEKVFMEGVPSKDNPPIKSAHATPNPGVDQVVTDFSTLLTLEILLLVVRLKELIPNFSKGRSGQLKATLEGILVEVQKAPKEPILAHQLELFAHVFSQMKEDCSKLEELTLWFGDLSQKHEAVLTHLSMQEAIMSRDRKEALVAN</sequence>
<evidence type="ECO:0000313" key="2">
    <source>
        <dbReference type="Proteomes" id="UP001605036"/>
    </source>
</evidence>
<keyword evidence="2" id="KW-1185">Reference proteome</keyword>
<proteinExistence type="predicted"/>
<comment type="caution">
    <text evidence="1">The sequence shown here is derived from an EMBL/GenBank/DDBJ whole genome shotgun (WGS) entry which is preliminary data.</text>
</comment>
<dbReference type="EMBL" id="JBHFFA010000008">
    <property type="protein sequence ID" value="KAL2607405.1"/>
    <property type="molecule type" value="Genomic_DNA"/>
</dbReference>
<gene>
    <name evidence="1" type="ORF">R1flu_025978</name>
</gene>
<dbReference type="AlphaFoldDB" id="A0ABD1XF36"/>
<evidence type="ECO:0000313" key="1">
    <source>
        <dbReference type="EMBL" id="KAL2607405.1"/>
    </source>
</evidence>
<accession>A0ABD1XF36</accession>
<dbReference type="Proteomes" id="UP001605036">
    <property type="component" value="Unassembled WGS sequence"/>
</dbReference>
<organism evidence="1 2">
    <name type="scientific">Riccia fluitans</name>
    <dbReference type="NCBI Taxonomy" id="41844"/>
    <lineage>
        <taxon>Eukaryota</taxon>
        <taxon>Viridiplantae</taxon>
        <taxon>Streptophyta</taxon>
        <taxon>Embryophyta</taxon>
        <taxon>Marchantiophyta</taxon>
        <taxon>Marchantiopsida</taxon>
        <taxon>Marchantiidae</taxon>
        <taxon>Marchantiales</taxon>
        <taxon>Ricciaceae</taxon>
        <taxon>Riccia</taxon>
    </lineage>
</organism>
<name>A0ABD1XF36_9MARC</name>
<protein>
    <submittedName>
        <fullName evidence="1">Uncharacterized protein</fullName>
    </submittedName>
</protein>
<reference evidence="1 2" key="1">
    <citation type="submission" date="2024-09" db="EMBL/GenBank/DDBJ databases">
        <title>Chromosome-scale assembly of Riccia fluitans.</title>
        <authorList>
            <person name="Paukszto L."/>
            <person name="Sawicki J."/>
            <person name="Karawczyk K."/>
            <person name="Piernik-Szablinska J."/>
            <person name="Szczecinska M."/>
            <person name="Mazdziarz M."/>
        </authorList>
    </citation>
    <scope>NUCLEOTIDE SEQUENCE [LARGE SCALE GENOMIC DNA]</scope>
    <source>
        <strain evidence="1">Rf_01</strain>
        <tissue evidence="1">Aerial parts of the thallus</tissue>
    </source>
</reference>